<dbReference type="Pfam" id="PF13579">
    <property type="entry name" value="Glyco_trans_4_4"/>
    <property type="match status" value="1"/>
</dbReference>
<comment type="caution">
    <text evidence="4">The sequence shown here is derived from an EMBL/GenBank/DDBJ whole genome shotgun (WGS) entry which is preliminary data.</text>
</comment>
<accession>A0ABU8XY63</accession>
<name>A0ABU8XY63_9PROT</name>
<keyword evidence="1 4" id="KW-0328">Glycosyltransferase</keyword>
<keyword evidence="2 4" id="KW-0808">Transferase</keyword>
<evidence type="ECO:0000313" key="4">
    <source>
        <dbReference type="EMBL" id="MEK0085991.1"/>
    </source>
</evidence>
<dbReference type="InterPro" id="IPR028098">
    <property type="entry name" value="Glyco_trans_4-like_N"/>
</dbReference>
<feature type="domain" description="Glycosyltransferase subfamily 4-like N-terminal" evidence="3">
    <location>
        <begin position="17"/>
        <end position="187"/>
    </location>
</feature>
<evidence type="ECO:0000256" key="2">
    <source>
        <dbReference type="ARBA" id="ARBA00022679"/>
    </source>
</evidence>
<dbReference type="PANTHER" id="PTHR12526:SF510">
    <property type="entry name" value="D-INOSITOL 3-PHOSPHATE GLYCOSYLTRANSFERASE"/>
    <property type="match status" value="1"/>
</dbReference>
<organism evidence="4 5">
    <name type="scientific">Benzoatithermus flavus</name>
    <dbReference type="NCBI Taxonomy" id="3108223"/>
    <lineage>
        <taxon>Bacteria</taxon>
        <taxon>Pseudomonadati</taxon>
        <taxon>Pseudomonadota</taxon>
        <taxon>Alphaproteobacteria</taxon>
        <taxon>Geminicoccales</taxon>
        <taxon>Geminicoccaceae</taxon>
        <taxon>Benzoatithermus</taxon>
    </lineage>
</organism>
<dbReference type="SUPFAM" id="SSF53756">
    <property type="entry name" value="UDP-Glycosyltransferase/glycogen phosphorylase"/>
    <property type="match status" value="1"/>
</dbReference>
<dbReference type="PANTHER" id="PTHR12526">
    <property type="entry name" value="GLYCOSYLTRANSFERASE"/>
    <property type="match status" value="1"/>
</dbReference>
<proteinExistence type="predicted"/>
<dbReference type="Pfam" id="PF13692">
    <property type="entry name" value="Glyco_trans_1_4"/>
    <property type="match status" value="1"/>
</dbReference>
<dbReference type="Proteomes" id="UP001375743">
    <property type="component" value="Unassembled WGS sequence"/>
</dbReference>
<dbReference type="EC" id="2.4.-.-" evidence="4"/>
<evidence type="ECO:0000256" key="1">
    <source>
        <dbReference type="ARBA" id="ARBA00022676"/>
    </source>
</evidence>
<reference evidence="4 5" key="1">
    <citation type="submission" date="2024-01" db="EMBL/GenBank/DDBJ databases">
        <title>Multi-omics insights into the function and evolution of sodium benzoate biodegradation pathways in Benzoatithermus flavus gen. nov., sp. nov. from hot spring.</title>
        <authorList>
            <person name="Hu C.-J."/>
            <person name="Li W.-J."/>
        </authorList>
    </citation>
    <scope>NUCLEOTIDE SEQUENCE [LARGE SCALE GENOMIC DNA]</scope>
    <source>
        <strain evidence="4 5">SYSU G07066</strain>
    </source>
</reference>
<protein>
    <submittedName>
        <fullName evidence="4">Glycosyltransferase</fullName>
        <ecNumber evidence="4">2.4.-.-</ecNumber>
    </submittedName>
</protein>
<dbReference type="GO" id="GO:0016757">
    <property type="term" value="F:glycosyltransferase activity"/>
    <property type="evidence" value="ECO:0007669"/>
    <property type="project" value="UniProtKB-KW"/>
</dbReference>
<gene>
    <name evidence="4" type="ORF">U1T56_22780</name>
</gene>
<dbReference type="EMBL" id="JBBLZC010000040">
    <property type="protein sequence ID" value="MEK0085991.1"/>
    <property type="molecule type" value="Genomic_DNA"/>
</dbReference>
<evidence type="ECO:0000259" key="3">
    <source>
        <dbReference type="Pfam" id="PF13579"/>
    </source>
</evidence>
<keyword evidence="5" id="KW-1185">Reference proteome</keyword>
<dbReference type="Gene3D" id="3.40.50.2000">
    <property type="entry name" value="Glycogen Phosphorylase B"/>
    <property type="match status" value="2"/>
</dbReference>
<evidence type="ECO:0000313" key="5">
    <source>
        <dbReference type="Proteomes" id="UP001375743"/>
    </source>
</evidence>
<sequence>MRVLLVDPPLFTLPYDLHFARALAATGAEVELVGRPLRAYEPVEPAWGGRLRPLFYRRAEQRRADWRSSRATQALKAMEHALGWWAVERLVARRRPDVLHLQWLVLPAVDGFFLRRIGRRVPLVLTVHNASLTAHGAAALVGRLGARLQTAGRNGIFGLFDRFLVHTEQTRAHLVRAGVPSARIEVLAHPPLALAPAAAPAPPRAAGPVRILFFGAIKPYKGVDVLVRAGIELMRTVPDCRIDIVGRPFQDLAQERALIAAAGLAERFGFDLRYVPDEDLARYLAEADIAVFPYREIDASGAFALAVAQGLPVVASAIGVFAEPPAADHVCLVPPGDAAALAAQLRALVTDPAARARLAAGSRRLQASLVSWQGFAARCLELYRALPRRRP</sequence>
<dbReference type="RefSeq" id="WP_418161838.1">
    <property type="nucleotide sequence ID" value="NZ_JBBLZC010000040.1"/>
</dbReference>